<dbReference type="GO" id="GO:0005524">
    <property type="term" value="F:ATP binding"/>
    <property type="evidence" value="ECO:0007669"/>
    <property type="project" value="UniProtKB-KW"/>
</dbReference>
<evidence type="ECO:0000313" key="8">
    <source>
        <dbReference type="Proteomes" id="UP000734854"/>
    </source>
</evidence>
<dbReference type="GO" id="GO:0005634">
    <property type="term" value="C:nucleus"/>
    <property type="evidence" value="ECO:0007669"/>
    <property type="project" value="TreeGrafter"/>
</dbReference>
<dbReference type="SUPFAM" id="SSF56112">
    <property type="entry name" value="Protein kinase-like (PK-like)"/>
    <property type="match status" value="1"/>
</dbReference>
<accession>A0A8J5HTE0</accession>
<evidence type="ECO:0000256" key="3">
    <source>
        <dbReference type="ARBA" id="ARBA00022741"/>
    </source>
</evidence>
<dbReference type="AlphaFoldDB" id="A0A8J5HTE0"/>
<dbReference type="InterPro" id="IPR051175">
    <property type="entry name" value="CLK_kinases"/>
</dbReference>
<evidence type="ECO:0000256" key="4">
    <source>
        <dbReference type="ARBA" id="ARBA00022777"/>
    </source>
</evidence>
<reference evidence="7 8" key="1">
    <citation type="submission" date="2020-08" db="EMBL/GenBank/DDBJ databases">
        <title>Plant Genome Project.</title>
        <authorList>
            <person name="Zhang R.-G."/>
        </authorList>
    </citation>
    <scope>NUCLEOTIDE SEQUENCE [LARGE SCALE GENOMIC DNA]</scope>
    <source>
        <tissue evidence="7">Rhizome</tissue>
    </source>
</reference>
<keyword evidence="3" id="KW-0547">Nucleotide-binding</keyword>
<keyword evidence="1" id="KW-0723">Serine/threonine-protein kinase</keyword>
<comment type="caution">
    <text evidence="7">The sequence shown here is derived from an EMBL/GenBank/DDBJ whole genome shotgun (WGS) entry which is preliminary data.</text>
</comment>
<keyword evidence="2" id="KW-0808">Transferase</keyword>
<sequence>MWSIGCILIELCTGGAYFRTPQDLEHLVMMEAMLGPLPRQIHTALQEALESKSSKQYISQERLIDIFMLDSVEIIIKSNLLIILNLKLQDLVMSHINDSANANYDLVDLLQRLLRYDPAERLKARDALTHPFFARY</sequence>
<dbReference type="Proteomes" id="UP000734854">
    <property type="component" value="Unassembled WGS sequence"/>
</dbReference>
<gene>
    <name evidence="7" type="ORF">ZIOFF_014609</name>
</gene>
<keyword evidence="5" id="KW-0067">ATP-binding</keyword>
<dbReference type="Gene3D" id="1.10.510.10">
    <property type="entry name" value="Transferase(Phosphotransferase) domain 1"/>
    <property type="match status" value="1"/>
</dbReference>
<protein>
    <recommendedName>
        <fullName evidence="6">Protein kinase domain-containing protein</fullName>
    </recommendedName>
</protein>
<dbReference type="PROSITE" id="PS50011">
    <property type="entry name" value="PROTEIN_KINASE_DOM"/>
    <property type="match status" value="1"/>
</dbReference>
<evidence type="ECO:0000259" key="6">
    <source>
        <dbReference type="PROSITE" id="PS50011"/>
    </source>
</evidence>
<evidence type="ECO:0000256" key="2">
    <source>
        <dbReference type="ARBA" id="ARBA00022679"/>
    </source>
</evidence>
<proteinExistence type="predicted"/>
<organism evidence="7 8">
    <name type="scientific">Zingiber officinale</name>
    <name type="common">Ginger</name>
    <name type="synonym">Amomum zingiber</name>
    <dbReference type="NCBI Taxonomy" id="94328"/>
    <lineage>
        <taxon>Eukaryota</taxon>
        <taxon>Viridiplantae</taxon>
        <taxon>Streptophyta</taxon>
        <taxon>Embryophyta</taxon>
        <taxon>Tracheophyta</taxon>
        <taxon>Spermatophyta</taxon>
        <taxon>Magnoliopsida</taxon>
        <taxon>Liliopsida</taxon>
        <taxon>Zingiberales</taxon>
        <taxon>Zingiberaceae</taxon>
        <taxon>Zingiber</taxon>
    </lineage>
</organism>
<dbReference type="GO" id="GO:0004674">
    <property type="term" value="F:protein serine/threonine kinase activity"/>
    <property type="evidence" value="ECO:0007669"/>
    <property type="project" value="UniProtKB-KW"/>
</dbReference>
<keyword evidence="8" id="KW-1185">Reference proteome</keyword>
<dbReference type="PANTHER" id="PTHR45646:SF11">
    <property type="entry name" value="SERINE_THREONINE-PROTEIN KINASE DOA"/>
    <property type="match status" value="1"/>
</dbReference>
<evidence type="ECO:0000256" key="5">
    <source>
        <dbReference type="ARBA" id="ARBA00022840"/>
    </source>
</evidence>
<dbReference type="PANTHER" id="PTHR45646">
    <property type="entry name" value="SERINE/THREONINE-PROTEIN KINASE DOA-RELATED"/>
    <property type="match status" value="1"/>
</dbReference>
<dbReference type="InterPro" id="IPR000719">
    <property type="entry name" value="Prot_kinase_dom"/>
</dbReference>
<dbReference type="Pfam" id="PF00069">
    <property type="entry name" value="Pkinase"/>
    <property type="match status" value="1"/>
</dbReference>
<feature type="domain" description="Protein kinase" evidence="6">
    <location>
        <begin position="1"/>
        <end position="133"/>
    </location>
</feature>
<evidence type="ECO:0000313" key="7">
    <source>
        <dbReference type="EMBL" id="KAG6524674.1"/>
    </source>
</evidence>
<dbReference type="EMBL" id="JACMSC010000004">
    <property type="protein sequence ID" value="KAG6524674.1"/>
    <property type="molecule type" value="Genomic_DNA"/>
</dbReference>
<dbReference type="InterPro" id="IPR011009">
    <property type="entry name" value="Kinase-like_dom_sf"/>
</dbReference>
<evidence type="ECO:0000256" key="1">
    <source>
        <dbReference type="ARBA" id="ARBA00022527"/>
    </source>
</evidence>
<name>A0A8J5HTE0_ZINOF</name>
<keyword evidence="4" id="KW-0418">Kinase</keyword>